<dbReference type="GO" id="GO:0016747">
    <property type="term" value="F:acyltransferase activity, transferring groups other than amino-acyl groups"/>
    <property type="evidence" value="ECO:0007669"/>
    <property type="project" value="InterPro"/>
</dbReference>
<dbReference type="Gene3D" id="3.40.630.30">
    <property type="match status" value="1"/>
</dbReference>
<dbReference type="InterPro" id="IPR016181">
    <property type="entry name" value="Acyl_CoA_acyltransferase"/>
</dbReference>
<dbReference type="InterPro" id="IPR000182">
    <property type="entry name" value="GNAT_dom"/>
</dbReference>
<dbReference type="RefSeq" id="WP_130276034.1">
    <property type="nucleotide sequence ID" value="NZ_SGXG01000001.1"/>
</dbReference>
<gene>
    <name evidence="2" type="ORF">BC751_2831</name>
</gene>
<keyword evidence="2" id="KW-0808">Transferase</keyword>
<dbReference type="OrthoDB" id="1178186at2"/>
<reference evidence="2 3" key="1">
    <citation type="submission" date="2019-02" db="EMBL/GenBank/DDBJ databases">
        <title>Genomic Encyclopedia of Archaeal and Bacterial Type Strains, Phase II (KMG-II): from individual species to whole genera.</title>
        <authorList>
            <person name="Goeker M."/>
        </authorList>
    </citation>
    <scope>NUCLEOTIDE SEQUENCE [LARGE SCALE GENOMIC DNA]</scope>
    <source>
        <strain evidence="2 3">DSM 21411</strain>
    </source>
</reference>
<keyword evidence="3" id="KW-1185">Reference proteome</keyword>
<accession>A0A4Q7PC03</accession>
<evidence type="ECO:0000313" key="3">
    <source>
        <dbReference type="Proteomes" id="UP000292209"/>
    </source>
</evidence>
<protein>
    <submittedName>
        <fullName evidence="2">Acetyltransferase (GNAT) family protein</fullName>
    </submittedName>
</protein>
<dbReference type="Proteomes" id="UP000292209">
    <property type="component" value="Unassembled WGS sequence"/>
</dbReference>
<feature type="domain" description="N-acetyltransferase" evidence="1">
    <location>
        <begin position="7"/>
        <end position="144"/>
    </location>
</feature>
<evidence type="ECO:0000259" key="1">
    <source>
        <dbReference type="PROSITE" id="PS51186"/>
    </source>
</evidence>
<name>A0A4Q7PC03_9BACT</name>
<dbReference type="Pfam" id="PF00583">
    <property type="entry name" value="Acetyltransf_1"/>
    <property type="match status" value="1"/>
</dbReference>
<dbReference type="PROSITE" id="PS51186">
    <property type="entry name" value="GNAT"/>
    <property type="match status" value="1"/>
</dbReference>
<proteinExistence type="predicted"/>
<evidence type="ECO:0000313" key="2">
    <source>
        <dbReference type="EMBL" id="RZS97228.1"/>
    </source>
</evidence>
<comment type="caution">
    <text evidence="2">The sequence shown here is derived from an EMBL/GenBank/DDBJ whole genome shotgun (WGS) entry which is preliminary data.</text>
</comment>
<dbReference type="EMBL" id="SGXG01000001">
    <property type="protein sequence ID" value="RZS97228.1"/>
    <property type="molecule type" value="Genomic_DNA"/>
</dbReference>
<dbReference type="SUPFAM" id="SSF55729">
    <property type="entry name" value="Acyl-CoA N-acyltransferases (Nat)"/>
    <property type="match status" value="1"/>
</dbReference>
<sequence>MEGNEDLKIFRLSDDQIPLAVGLMEKVFTLEQYIPESYLPVNLFPQMNWGVFHGERLIALAIAWWENEIWHWGRFAVDPEWRGKGIGKKLIQISLKELFDAGAKEVHIDARDITVNLLSKLGARVIGNTFDFYGNVTPMRLSIHDFKT</sequence>
<organism evidence="2 3">
    <name type="scientific">Cecembia calidifontis</name>
    <dbReference type="NCBI Taxonomy" id="1187080"/>
    <lineage>
        <taxon>Bacteria</taxon>
        <taxon>Pseudomonadati</taxon>
        <taxon>Bacteroidota</taxon>
        <taxon>Cytophagia</taxon>
        <taxon>Cytophagales</taxon>
        <taxon>Cyclobacteriaceae</taxon>
        <taxon>Cecembia</taxon>
    </lineage>
</organism>
<dbReference type="AlphaFoldDB" id="A0A4Q7PC03"/>
<dbReference type="CDD" id="cd04301">
    <property type="entry name" value="NAT_SF"/>
    <property type="match status" value="1"/>
</dbReference>